<dbReference type="Proteomes" id="UP000435041">
    <property type="component" value="Unassembled WGS sequence"/>
</dbReference>
<feature type="domain" description="DUF6444" evidence="2">
    <location>
        <begin position="5"/>
        <end position="44"/>
    </location>
</feature>
<dbReference type="RefSeq" id="WP_159291846.1">
    <property type="nucleotide sequence ID" value="NZ_BJCI01000008.1"/>
</dbReference>
<feature type="region of interest" description="Disordered" evidence="1">
    <location>
        <begin position="31"/>
        <end position="62"/>
    </location>
</feature>
<reference evidence="3 4" key="1">
    <citation type="submission" date="2019-02" db="EMBL/GenBank/DDBJ databases">
        <title>Draft genome sequence of Arthrospira platensis NIES-3804.</title>
        <authorList>
            <person name="Yamaguchi H."/>
            <person name="Suzuki S."/>
            <person name="Kawachi M."/>
        </authorList>
    </citation>
    <scope>NUCLEOTIDE SEQUENCE [LARGE SCALE GENOMIC DNA]</scope>
    <source>
        <strain evidence="3 4">NIES-3804</strain>
    </source>
</reference>
<evidence type="ECO:0000256" key="1">
    <source>
        <dbReference type="SAM" id="MobiDB-lite"/>
    </source>
</evidence>
<gene>
    <name evidence="3" type="ORF">NIES3804_07690</name>
</gene>
<comment type="caution">
    <text evidence="3">The sequence shown here is derived from an EMBL/GenBank/DDBJ whole genome shotgun (WGS) entry which is preliminary data.</text>
</comment>
<evidence type="ECO:0000313" key="4">
    <source>
        <dbReference type="Proteomes" id="UP000435041"/>
    </source>
</evidence>
<dbReference type="AlphaFoldDB" id="A0A6H9GPP4"/>
<evidence type="ECO:0000259" key="2">
    <source>
        <dbReference type="Pfam" id="PF20042"/>
    </source>
</evidence>
<organism evidence="3 4">
    <name type="scientific">Microcystis aeruginosa NIES-3804</name>
    <dbReference type="NCBI Taxonomy" id="2517783"/>
    <lineage>
        <taxon>Bacteria</taxon>
        <taxon>Bacillati</taxon>
        <taxon>Cyanobacteriota</taxon>
        <taxon>Cyanophyceae</taxon>
        <taxon>Oscillatoriophycideae</taxon>
        <taxon>Chroococcales</taxon>
        <taxon>Microcystaceae</taxon>
        <taxon>Microcystis</taxon>
    </lineage>
</organism>
<feature type="compositionally biased region" description="Polar residues" evidence="1">
    <location>
        <begin position="33"/>
        <end position="45"/>
    </location>
</feature>
<protein>
    <recommendedName>
        <fullName evidence="2">DUF6444 domain-containing protein</fullName>
    </recommendedName>
</protein>
<dbReference type="InterPro" id="IPR045618">
    <property type="entry name" value="DUF6444"/>
</dbReference>
<sequence>MTYEEQANRIKALEKENQALREKIAELERRLGLNTQNSSQPPQQTDLRKNKEQTSFYSSSQGGSSGFFLICQDLGSYVTFYFYKRVF</sequence>
<accession>A0A6H9GPP4</accession>
<dbReference type="EMBL" id="BJCI01000008">
    <property type="protein sequence ID" value="GCL49215.1"/>
    <property type="molecule type" value="Genomic_DNA"/>
</dbReference>
<evidence type="ECO:0000313" key="3">
    <source>
        <dbReference type="EMBL" id="GCL49215.1"/>
    </source>
</evidence>
<proteinExistence type="predicted"/>
<dbReference type="Pfam" id="PF20042">
    <property type="entry name" value="DUF6444"/>
    <property type="match status" value="1"/>
</dbReference>
<name>A0A6H9GPP4_MICAE</name>